<evidence type="ECO:0000313" key="3">
    <source>
        <dbReference type="Proteomes" id="UP000499080"/>
    </source>
</evidence>
<dbReference type="AlphaFoldDB" id="A0A4Y2HPK5"/>
<keyword evidence="1" id="KW-0732">Signal</keyword>
<feature type="signal peptide" evidence="1">
    <location>
        <begin position="1"/>
        <end position="20"/>
    </location>
</feature>
<protein>
    <recommendedName>
        <fullName evidence="4">SOCS box domain-containing protein</fullName>
    </recommendedName>
</protein>
<evidence type="ECO:0008006" key="4">
    <source>
        <dbReference type="Google" id="ProtNLM"/>
    </source>
</evidence>
<name>A0A4Y2HPK5_ARAVE</name>
<reference evidence="2 3" key="1">
    <citation type="journal article" date="2019" name="Sci. Rep.">
        <title>Orb-weaving spider Araneus ventricosus genome elucidates the spidroin gene catalogue.</title>
        <authorList>
            <person name="Kono N."/>
            <person name="Nakamura H."/>
            <person name="Ohtoshi R."/>
            <person name="Moran D.A.P."/>
            <person name="Shinohara A."/>
            <person name="Yoshida Y."/>
            <person name="Fujiwara M."/>
            <person name="Mori M."/>
            <person name="Tomita M."/>
            <person name="Arakawa K."/>
        </authorList>
    </citation>
    <scope>NUCLEOTIDE SEQUENCE [LARGE SCALE GENOMIC DNA]</scope>
</reference>
<proteinExistence type="predicted"/>
<evidence type="ECO:0000313" key="2">
    <source>
        <dbReference type="EMBL" id="GBM67063.1"/>
    </source>
</evidence>
<sequence>MSLTFLPSLQHLAAVRVALAAYNDDTVRLLDELILKEKATARYKLIPNEDDDDRIEMIQIEEDNSEDCFYKQQEKWIRKSKKKARKKLSKLLPKLLQKRVVHILQPLATEIYFWVRDHWYIIKHIERGHFTNNLCWKSEGTIDRTKTAKQLVRNESIGKRVRFAMACIYFWENDVLHLWHSMTTAERKSIFSINSNVAVHFWMKWLRKRARPPWTQLVSNYMDSDVLKLDYNRVRLSSFFIELNTFSQGVFLRGLWPQHAHIDDLRLCYNLLDETGRSEIFHSQSKTSQVLCCYLDWPLQSLFLDAVNQVRSHLTAFSFEYLLYKIVHKKLMRGMQDFDYLQLLKDLWNRIPDPYKVEIQRQRDFTLVRAAMCYDEETHPLPIQKLLKKCSEFTNELVFEKIRSLL</sequence>
<evidence type="ECO:0000256" key="1">
    <source>
        <dbReference type="SAM" id="SignalP"/>
    </source>
</evidence>
<dbReference type="OrthoDB" id="8379823at2759"/>
<dbReference type="EMBL" id="BGPR01002060">
    <property type="protein sequence ID" value="GBM67063.1"/>
    <property type="molecule type" value="Genomic_DNA"/>
</dbReference>
<accession>A0A4Y2HPK5</accession>
<keyword evidence="3" id="KW-1185">Reference proteome</keyword>
<gene>
    <name evidence="2" type="ORF">AVEN_74807_1</name>
</gene>
<dbReference type="Proteomes" id="UP000499080">
    <property type="component" value="Unassembled WGS sequence"/>
</dbReference>
<comment type="caution">
    <text evidence="2">The sequence shown here is derived from an EMBL/GenBank/DDBJ whole genome shotgun (WGS) entry which is preliminary data.</text>
</comment>
<feature type="chain" id="PRO_5021217279" description="SOCS box domain-containing protein" evidence="1">
    <location>
        <begin position="21"/>
        <end position="406"/>
    </location>
</feature>
<organism evidence="2 3">
    <name type="scientific">Araneus ventricosus</name>
    <name type="common">Orbweaver spider</name>
    <name type="synonym">Epeira ventricosa</name>
    <dbReference type="NCBI Taxonomy" id="182803"/>
    <lineage>
        <taxon>Eukaryota</taxon>
        <taxon>Metazoa</taxon>
        <taxon>Ecdysozoa</taxon>
        <taxon>Arthropoda</taxon>
        <taxon>Chelicerata</taxon>
        <taxon>Arachnida</taxon>
        <taxon>Araneae</taxon>
        <taxon>Araneomorphae</taxon>
        <taxon>Entelegynae</taxon>
        <taxon>Araneoidea</taxon>
        <taxon>Araneidae</taxon>
        <taxon>Araneus</taxon>
    </lineage>
</organism>